<gene>
    <name evidence="6" type="ORF">AOG27_18875</name>
</gene>
<keyword evidence="2" id="KW-0813">Transport</keyword>
<feature type="chain" id="PRO_5006026560" description="Outer membrane lipoprotein carrier protein LolA" evidence="5">
    <location>
        <begin position="19"/>
        <end position="172"/>
    </location>
</feature>
<reference evidence="6 7" key="1">
    <citation type="submission" date="2015-09" db="EMBL/GenBank/DDBJ databases">
        <title>Draft Genome Sequence of Pseudoalteromonas lipolytica UCD-48B.</title>
        <authorList>
            <person name="Krusor M."/>
            <person name="Coil D.A."/>
            <person name="Lang J.M."/>
            <person name="Eisen J.A."/>
            <person name="Alexiev A."/>
        </authorList>
    </citation>
    <scope>NUCLEOTIDE SEQUENCE [LARGE SCALE GENOMIC DNA]</scope>
    <source>
        <strain evidence="6 7">UCD-48B</strain>
    </source>
</reference>
<dbReference type="InterPro" id="IPR029046">
    <property type="entry name" value="LolA/LolB/LppX"/>
</dbReference>
<dbReference type="Pfam" id="PF03548">
    <property type="entry name" value="LolA"/>
    <property type="match status" value="1"/>
</dbReference>
<dbReference type="GO" id="GO:0015031">
    <property type="term" value="P:protein transport"/>
    <property type="evidence" value="ECO:0007669"/>
    <property type="project" value="UniProtKB-KW"/>
</dbReference>
<keyword evidence="3 5" id="KW-0732">Signal</keyword>
<dbReference type="Gene3D" id="2.50.20.10">
    <property type="entry name" value="Lipoprotein localisation LolA/LolB/LppX"/>
    <property type="match status" value="1"/>
</dbReference>
<comment type="subunit">
    <text evidence="1">Monomer.</text>
</comment>
<evidence type="ECO:0000256" key="2">
    <source>
        <dbReference type="ARBA" id="ARBA00022448"/>
    </source>
</evidence>
<evidence type="ECO:0000256" key="3">
    <source>
        <dbReference type="ARBA" id="ARBA00022729"/>
    </source>
</evidence>
<evidence type="ECO:0000256" key="5">
    <source>
        <dbReference type="SAM" id="SignalP"/>
    </source>
</evidence>
<dbReference type="CDD" id="cd16325">
    <property type="entry name" value="LolA"/>
    <property type="match status" value="1"/>
</dbReference>
<dbReference type="InterPro" id="IPR004564">
    <property type="entry name" value="OM_lipoprot_carrier_LolA-like"/>
</dbReference>
<keyword evidence="4" id="KW-0653">Protein transport</keyword>
<dbReference type="AlphaFoldDB" id="A0A0N8HJD4"/>
<protein>
    <recommendedName>
        <fullName evidence="8">Outer membrane lipoprotein carrier protein LolA</fullName>
    </recommendedName>
</protein>
<evidence type="ECO:0000256" key="1">
    <source>
        <dbReference type="ARBA" id="ARBA00011245"/>
    </source>
</evidence>
<dbReference type="OrthoDB" id="7025041at2"/>
<dbReference type="Proteomes" id="UP000050378">
    <property type="component" value="Unassembled WGS sequence"/>
</dbReference>
<dbReference type="EMBL" id="LJTC01000015">
    <property type="protein sequence ID" value="KPM80768.1"/>
    <property type="molecule type" value="Genomic_DNA"/>
</dbReference>
<sequence length="172" mass="19252">MRLSVLLLSVLVFFPVFASSAVTEQGTFSQEKHFKGFSKPFISTGSFELAEDGLTWKVESPVKSTLLIKQGQVYTLNAKGEPQLQKGAEPYVNLLQAILKHDEVALAEQFTMTDHAEPGCQTLLPKDDLLKQLFSQFELCVAAKQVSRVRLQEANGNFTVLRFAYPQIEQKQ</sequence>
<evidence type="ECO:0008006" key="8">
    <source>
        <dbReference type="Google" id="ProtNLM"/>
    </source>
</evidence>
<comment type="caution">
    <text evidence="6">The sequence shown here is derived from an EMBL/GenBank/DDBJ whole genome shotgun (WGS) entry which is preliminary data.</text>
</comment>
<evidence type="ECO:0000313" key="7">
    <source>
        <dbReference type="Proteomes" id="UP000050378"/>
    </source>
</evidence>
<organism evidence="6 7">
    <name type="scientific">Pseudoalteromonas lipolytica</name>
    <dbReference type="NCBI Taxonomy" id="570156"/>
    <lineage>
        <taxon>Bacteria</taxon>
        <taxon>Pseudomonadati</taxon>
        <taxon>Pseudomonadota</taxon>
        <taxon>Gammaproteobacteria</taxon>
        <taxon>Alteromonadales</taxon>
        <taxon>Pseudoalteromonadaceae</taxon>
        <taxon>Pseudoalteromonas</taxon>
    </lineage>
</organism>
<accession>A0A0N8HJD4</accession>
<name>A0A0N8HJD4_9GAMM</name>
<dbReference type="STRING" id="570156.AOG27_18875"/>
<dbReference type="SUPFAM" id="SSF89392">
    <property type="entry name" value="Prokaryotic lipoproteins and lipoprotein localization factors"/>
    <property type="match status" value="1"/>
</dbReference>
<dbReference type="RefSeq" id="WP_054554547.1">
    <property type="nucleotide sequence ID" value="NZ_LJTC01000015.1"/>
</dbReference>
<feature type="signal peptide" evidence="5">
    <location>
        <begin position="1"/>
        <end position="18"/>
    </location>
</feature>
<evidence type="ECO:0000313" key="6">
    <source>
        <dbReference type="EMBL" id="KPM80768.1"/>
    </source>
</evidence>
<proteinExistence type="predicted"/>
<dbReference type="PATRIC" id="fig|570156.3.peg.1700"/>
<evidence type="ECO:0000256" key="4">
    <source>
        <dbReference type="ARBA" id="ARBA00022927"/>
    </source>
</evidence>